<dbReference type="InterPro" id="IPR029061">
    <property type="entry name" value="THDP-binding"/>
</dbReference>
<dbReference type="InterPro" id="IPR005474">
    <property type="entry name" value="Transketolase_N"/>
</dbReference>
<evidence type="ECO:0000313" key="3">
    <source>
        <dbReference type="Proteomes" id="UP000641932"/>
    </source>
</evidence>
<dbReference type="PANTHER" id="PTHR43522">
    <property type="entry name" value="TRANSKETOLASE"/>
    <property type="match status" value="1"/>
</dbReference>
<reference evidence="2" key="1">
    <citation type="journal article" date="2014" name="Int. J. Syst. Evol. Microbiol.">
        <title>Complete genome sequence of Corynebacterium casei LMG S-19264T (=DSM 44701T), isolated from a smear-ripened cheese.</title>
        <authorList>
            <consortium name="US DOE Joint Genome Institute (JGI-PGF)"/>
            <person name="Walter F."/>
            <person name="Albersmeier A."/>
            <person name="Kalinowski J."/>
            <person name="Ruckert C."/>
        </authorList>
    </citation>
    <scope>NUCLEOTIDE SEQUENCE</scope>
    <source>
        <strain evidence="2">CGMCC 4.7201</strain>
    </source>
</reference>
<dbReference type="PANTHER" id="PTHR43522:SF2">
    <property type="entry name" value="TRANSKETOLASE 1-RELATED"/>
    <property type="match status" value="1"/>
</dbReference>
<dbReference type="Pfam" id="PF00456">
    <property type="entry name" value="Transketolase_N"/>
    <property type="match status" value="1"/>
</dbReference>
<gene>
    <name evidence="2" type="ORF">GCM10012280_64610</name>
</gene>
<organism evidence="2 3">
    <name type="scientific">Wenjunlia tyrosinilytica</name>
    <dbReference type="NCBI Taxonomy" id="1544741"/>
    <lineage>
        <taxon>Bacteria</taxon>
        <taxon>Bacillati</taxon>
        <taxon>Actinomycetota</taxon>
        <taxon>Actinomycetes</taxon>
        <taxon>Kitasatosporales</taxon>
        <taxon>Streptomycetaceae</taxon>
        <taxon>Wenjunlia</taxon>
    </lineage>
</organism>
<dbReference type="AlphaFoldDB" id="A0A917ZX81"/>
<dbReference type="InterPro" id="IPR033247">
    <property type="entry name" value="Transketolase_fam"/>
</dbReference>
<dbReference type="SUPFAM" id="SSF52518">
    <property type="entry name" value="Thiamin diphosphate-binding fold (THDP-binding)"/>
    <property type="match status" value="1"/>
</dbReference>
<dbReference type="Proteomes" id="UP000641932">
    <property type="component" value="Unassembled WGS sequence"/>
</dbReference>
<dbReference type="GO" id="GO:0004802">
    <property type="term" value="F:transketolase activity"/>
    <property type="evidence" value="ECO:0007669"/>
    <property type="project" value="TreeGrafter"/>
</dbReference>
<dbReference type="EMBL" id="BMMS01000042">
    <property type="protein sequence ID" value="GGO99045.1"/>
    <property type="molecule type" value="Genomic_DNA"/>
</dbReference>
<feature type="domain" description="Transketolase N-terminal" evidence="1">
    <location>
        <begin position="13"/>
        <end position="203"/>
    </location>
</feature>
<evidence type="ECO:0000313" key="2">
    <source>
        <dbReference type="EMBL" id="GGO99045.1"/>
    </source>
</evidence>
<sequence>MAGPRPVRPLLWHSSLTLHIQLYLTGYGLELSDLEAYRTWGSATPGHPEHRRTRGVEITTGPLGQGLASAVGMAMAARRERGLLDPDPDPDAEPGSSPFDHHVYVIASDGDMMEGVTAEAASLAGHQELGNLVVFYDSNHISIEDDTDVAFSEDVPARFAAYGWHVQTVEWTRTGEYVEDVDALLAAVRAARGEDGRPSLIMCVR</sequence>
<dbReference type="GO" id="GO:0000287">
    <property type="term" value="F:magnesium ion binding"/>
    <property type="evidence" value="ECO:0007669"/>
    <property type="project" value="UniProtKB-ARBA"/>
</dbReference>
<reference evidence="2" key="2">
    <citation type="submission" date="2020-09" db="EMBL/GenBank/DDBJ databases">
        <authorList>
            <person name="Sun Q."/>
            <person name="Zhou Y."/>
        </authorList>
    </citation>
    <scope>NUCLEOTIDE SEQUENCE</scope>
    <source>
        <strain evidence="2">CGMCC 4.7201</strain>
    </source>
</reference>
<dbReference type="Gene3D" id="3.40.50.970">
    <property type="match status" value="1"/>
</dbReference>
<name>A0A917ZX81_9ACTN</name>
<dbReference type="GO" id="GO:0005829">
    <property type="term" value="C:cytosol"/>
    <property type="evidence" value="ECO:0007669"/>
    <property type="project" value="TreeGrafter"/>
</dbReference>
<evidence type="ECO:0000259" key="1">
    <source>
        <dbReference type="Pfam" id="PF00456"/>
    </source>
</evidence>
<accession>A0A917ZX81</accession>
<dbReference type="GO" id="GO:0006098">
    <property type="term" value="P:pentose-phosphate shunt"/>
    <property type="evidence" value="ECO:0007669"/>
    <property type="project" value="TreeGrafter"/>
</dbReference>
<comment type="caution">
    <text evidence="2">The sequence shown here is derived from an EMBL/GenBank/DDBJ whole genome shotgun (WGS) entry which is preliminary data.</text>
</comment>
<protein>
    <recommendedName>
        <fullName evidence="1">Transketolase N-terminal domain-containing protein</fullName>
    </recommendedName>
</protein>
<keyword evidence="3" id="KW-1185">Reference proteome</keyword>
<proteinExistence type="predicted"/>